<accession>Q8QN93</accession>
<dbReference type="GO" id="GO:0006366">
    <property type="term" value="P:transcription by RNA polymerase II"/>
    <property type="evidence" value="ECO:0007669"/>
    <property type="project" value="InterPro"/>
</dbReference>
<evidence type="ECO:0000256" key="1">
    <source>
        <dbReference type="ARBA" id="ARBA00023015"/>
    </source>
</evidence>
<reference evidence="3 4" key="2">
    <citation type="journal article" date="1998" name="Adv. Virus Res.">
        <title>Viruses in marine brown algae.</title>
        <authorList>
            <person name="Muller D.G."/>
            <person name="Kapp M."/>
            <person name="Knippers R."/>
        </authorList>
    </citation>
    <scope>NUCLEOTIDE SEQUENCE [LARGE SCALE GENOMIC DNA]</scope>
    <source>
        <strain evidence="4">Isolate New Zealand/Kaikoura/1988</strain>
    </source>
</reference>
<dbReference type="Gene3D" id="1.10.20.10">
    <property type="entry name" value="Histone, subunit A"/>
    <property type="match status" value="1"/>
</dbReference>
<dbReference type="KEGG" id="vg:920581"/>
<protein>
    <submittedName>
        <fullName evidence="3">EsV-1-196</fullName>
    </submittedName>
</protein>
<keyword evidence="1" id="KW-0805">Transcription regulation</keyword>
<reference evidence="3 4" key="4">
    <citation type="journal article" date="2000" name="Virology">
        <title>The brown algal virus EsV-1 particle contains a putative hybrid histidine kinase.</title>
        <authorList>
            <person name="Delaroque N."/>
            <person name="Wolf S."/>
            <person name="Muller D.G."/>
            <person name="Knippers R."/>
        </authorList>
    </citation>
    <scope>NUCLEOTIDE SEQUENCE [LARGE SCALE GENOMIC DNA]</scope>
    <source>
        <strain evidence="4">Isolate New Zealand/Kaikoura/1988</strain>
    </source>
</reference>
<proteinExistence type="predicted"/>
<dbReference type="EMBL" id="AF204951">
    <property type="protein sequence ID" value="AAK14610.1"/>
    <property type="molecule type" value="Genomic_DNA"/>
</dbReference>
<organism evidence="3 4">
    <name type="scientific">Ectocarpus siliculosus virus 1 (isolate New Zealand/Kaikoura/1988)</name>
    <name type="common">EsV-1</name>
    <dbReference type="NCBI Taxonomy" id="654926"/>
    <lineage>
        <taxon>Viruses</taxon>
        <taxon>Varidnaviria</taxon>
        <taxon>Bamfordvirae</taxon>
        <taxon>Nucleocytoviricota</taxon>
        <taxon>Megaviricetes</taxon>
        <taxon>Algavirales</taxon>
        <taxon>Phycodnaviridae</taxon>
        <taxon>Phaeovirus</taxon>
        <taxon>Phaeovirus unasiliculosus</taxon>
        <taxon>Ectocarpus siliculosus virus 1</taxon>
    </lineage>
</organism>
<dbReference type="SUPFAM" id="SSF47113">
    <property type="entry name" value="Histone-fold"/>
    <property type="match status" value="1"/>
</dbReference>
<reference evidence="3 4" key="1">
    <citation type="journal article" date="1995" name="Virology">
        <title>Coat protein of the Ectocarpus siliculosus virus.</title>
        <authorList>
            <person name="Klein M."/>
            <person name="Lanka S.T."/>
            <person name="Knippers R."/>
            <person name="Muller D.G."/>
        </authorList>
    </citation>
    <scope>NUCLEOTIDE SEQUENCE [LARGE SCALE GENOMIC DNA]</scope>
    <source>
        <strain evidence="4">Isolate New Zealand/Kaikoura/1988</strain>
    </source>
</reference>
<keyword evidence="4" id="KW-1185">Reference proteome</keyword>
<reference evidence="3 4" key="3">
    <citation type="journal article" date="2000" name="Virology">
        <title>Characterization and immunolocalization of major structural proteins in the brown algal virus EsV-1.</title>
        <authorList>
            <person name="Delaroque N."/>
            <person name="Wolf S."/>
            <person name="Muller D.G."/>
            <person name="Knippers R."/>
        </authorList>
    </citation>
    <scope>NUCLEOTIDE SEQUENCE [LARGE SCALE GENOMIC DNA]</scope>
    <source>
        <strain evidence="4">Isolate New Zealand/Kaikoura/1988</strain>
    </source>
</reference>
<evidence type="ECO:0000256" key="2">
    <source>
        <dbReference type="ARBA" id="ARBA00023163"/>
    </source>
</evidence>
<dbReference type="Proteomes" id="UP000000864">
    <property type="component" value="Segment"/>
</dbReference>
<evidence type="ECO:0000313" key="3">
    <source>
        <dbReference type="EMBL" id="AAK14610.1"/>
    </source>
</evidence>
<keyword evidence="2" id="KW-0804">Transcription</keyword>
<dbReference type="InterPro" id="IPR003195">
    <property type="entry name" value="TFIID_TAF13"/>
</dbReference>
<name>Q8QN93_ESV1K</name>
<organismHost>
    <name type="scientific">Ectocarpus siliculosus</name>
    <name type="common">Brown alga</name>
    <name type="synonym">Conferva siliculosa</name>
    <dbReference type="NCBI Taxonomy" id="2880"/>
</organismHost>
<evidence type="ECO:0000313" key="4">
    <source>
        <dbReference type="Proteomes" id="UP000000864"/>
    </source>
</evidence>
<gene>
    <name evidence="3" type="primary">ORF 196</name>
</gene>
<sequence>MEHYLSPNCGKSSFTIFLHANNMHACHRCCSMMYGAGDDEHPLPETVDCMQQLVAEYVSHVTSEACLVSTPLLKV</sequence>
<dbReference type="Pfam" id="PF02269">
    <property type="entry name" value="TFIID-18kDa"/>
    <property type="match status" value="1"/>
</dbReference>
<dbReference type="GO" id="GO:0046982">
    <property type="term" value="F:protein heterodimerization activity"/>
    <property type="evidence" value="ECO:0007669"/>
    <property type="project" value="InterPro"/>
</dbReference>
<dbReference type="InterPro" id="IPR009072">
    <property type="entry name" value="Histone-fold"/>
</dbReference>